<evidence type="ECO:0000256" key="1">
    <source>
        <dbReference type="SAM" id="SignalP"/>
    </source>
</evidence>
<evidence type="ECO:0000313" key="3">
    <source>
        <dbReference type="EMBL" id="PYE53821.1"/>
    </source>
</evidence>
<feature type="chain" id="PRO_5016444215" description="Ig-like domain-containing protein" evidence="1">
    <location>
        <begin position="27"/>
        <end position="527"/>
    </location>
</feature>
<dbReference type="NCBIfam" id="NF038114">
    <property type="entry name" value="rightmost"/>
    <property type="match status" value="1"/>
</dbReference>
<dbReference type="PROSITE" id="PS50835">
    <property type="entry name" value="IG_LIKE"/>
    <property type="match status" value="1"/>
</dbReference>
<dbReference type="RefSeq" id="WP_110886728.1">
    <property type="nucleotide sequence ID" value="NZ_QJSX01000007.1"/>
</dbReference>
<keyword evidence="4" id="KW-1185">Reference proteome</keyword>
<dbReference type="Proteomes" id="UP000248326">
    <property type="component" value="Unassembled WGS sequence"/>
</dbReference>
<evidence type="ECO:0000259" key="2">
    <source>
        <dbReference type="PROSITE" id="PS50835"/>
    </source>
</evidence>
<dbReference type="EMBL" id="QJSX01000007">
    <property type="protein sequence ID" value="PYE53821.1"/>
    <property type="molecule type" value="Genomic_DNA"/>
</dbReference>
<feature type="domain" description="Ig-like" evidence="2">
    <location>
        <begin position="116"/>
        <end position="245"/>
    </location>
</feature>
<dbReference type="OrthoDB" id="73786at2"/>
<accession>A0A318SMP9</accession>
<keyword evidence="1" id="KW-0732">Signal</keyword>
<gene>
    <name evidence="3" type="ORF">DES52_10779</name>
</gene>
<evidence type="ECO:0000313" key="4">
    <source>
        <dbReference type="Proteomes" id="UP000248326"/>
    </source>
</evidence>
<organism evidence="3 4">
    <name type="scientific">Deinococcus yavapaiensis KR-236</name>
    <dbReference type="NCBI Taxonomy" id="694435"/>
    <lineage>
        <taxon>Bacteria</taxon>
        <taxon>Thermotogati</taxon>
        <taxon>Deinococcota</taxon>
        <taxon>Deinococci</taxon>
        <taxon>Deinococcales</taxon>
        <taxon>Deinococcaceae</taxon>
        <taxon>Deinococcus</taxon>
    </lineage>
</organism>
<sequence>MRKIHHYVVGCTALLMLAACGQQNLAGTPSPVKPLDIVVVNDQTNTVTVPGNITAAPGESGSIPIYLHPTNDDGKNGCNATGGPSVPNVNVQVTSSHPGVISSGVVLDVKCGTANPATFNYAVSSSAVPGTVVTLTTSASGGASGSTYTSTNAVSKLTITIVQPNVADTTGPVITPVIVSGTLGENGWYTSDVELKWDISDPESATILTKTGCDTVIISSDTPFVGNTYTCSATSAGGTSTNSITIKRDATAPVVQPADQIETAWRNSDFINNFTASDATSGLADSNDAAFTLTASAESVDTTTPTTSSRVVKDQAGNSTTRTISAFIDKTPPTNLQFDFGSNPVINDNSSFYWGEVPAAPLGCSASDALSGLASCNVSGYASSIGQHTLTATATDNATNTAKLERKYSVLAWRTEGFFQPVDMGKAVYNTVKGGSTVPLKFRVFGSTEKTSVDAIKPLTWTKVSCQPSVPADDVTVVATGGTNLRYDTTAGQFVYNWQTPKTAGMCYTVTVTLADGSKISANFKIK</sequence>
<name>A0A318SMP9_9DEIO</name>
<comment type="caution">
    <text evidence="3">The sequence shown here is derived from an EMBL/GenBank/DDBJ whole genome shotgun (WGS) entry which is preliminary data.</text>
</comment>
<reference evidence="3 4" key="1">
    <citation type="submission" date="2018-06" db="EMBL/GenBank/DDBJ databases">
        <title>Genomic Encyclopedia of Type Strains, Phase IV (KMG-IV): sequencing the most valuable type-strain genomes for metagenomic binning, comparative biology and taxonomic classification.</title>
        <authorList>
            <person name="Goeker M."/>
        </authorList>
    </citation>
    <scope>NUCLEOTIDE SEQUENCE [LARGE SCALE GENOMIC DNA]</scope>
    <source>
        <strain evidence="3 4">DSM 18048</strain>
    </source>
</reference>
<dbReference type="PROSITE" id="PS51257">
    <property type="entry name" value="PROKAR_LIPOPROTEIN"/>
    <property type="match status" value="1"/>
</dbReference>
<protein>
    <recommendedName>
        <fullName evidence="2">Ig-like domain-containing protein</fullName>
    </recommendedName>
</protein>
<dbReference type="InterPro" id="IPR007110">
    <property type="entry name" value="Ig-like_dom"/>
</dbReference>
<dbReference type="AlphaFoldDB" id="A0A318SMP9"/>
<proteinExistence type="predicted"/>
<feature type="signal peptide" evidence="1">
    <location>
        <begin position="1"/>
        <end position="26"/>
    </location>
</feature>